<protein>
    <submittedName>
        <fullName evidence="1">Uncharacterized protein</fullName>
    </submittedName>
</protein>
<organism evidence="1 2">
    <name type="scientific">Laspinema palackyanum D2a</name>
    <dbReference type="NCBI Taxonomy" id="2953684"/>
    <lineage>
        <taxon>Bacteria</taxon>
        <taxon>Bacillati</taxon>
        <taxon>Cyanobacteriota</taxon>
        <taxon>Cyanophyceae</taxon>
        <taxon>Oscillatoriophycideae</taxon>
        <taxon>Oscillatoriales</taxon>
        <taxon>Laspinemataceae</taxon>
        <taxon>Laspinema</taxon>
        <taxon>Laspinema palackyanum</taxon>
    </lineage>
</organism>
<evidence type="ECO:0000313" key="1">
    <source>
        <dbReference type="EMBL" id="MCT7969617.1"/>
    </source>
</evidence>
<name>A0ABT2MYK9_9CYAN</name>
<proteinExistence type="predicted"/>
<dbReference type="RefSeq" id="WP_368009067.1">
    <property type="nucleotide sequence ID" value="NZ_JAMXFF010000055.1"/>
</dbReference>
<dbReference type="EMBL" id="JAMXFF010000055">
    <property type="protein sequence ID" value="MCT7969617.1"/>
    <property type="molecule type" value="Genomic_DNA"/>
</dbReference>
<keyword evidence="2" id="KW-1185">Reference proteome</keyword>
<reference evidence="1 2" key="1">
    <citation type="journal article" date="2022" name="Front. Microbiol.">
        <title>High genomic differentiation and limited gene flow indicate recent cryptic speciation within the genus Laspinema (cyanobacteria).</title>
        <authorList>
            <person name="Stanojkovic A."/>
            <person name="Skoupy S."/>
            <person name="Skaloud P."/>
            <person name="Dvorak P."/>
        </authorList>
    </citation>
    <scope>NUCLEOTIDE SEQUENCE [LARGE SCALE GENOMIC DNA]</scope>
    <source>
        <strain evidence="1 2">D2a</strain>
    </source>
</reference>
<dbReference type="Proteomes" id="UP001525890">
    <property type="component" value="Unassembled WGS sequence"/>
</dbReference>
<gene>
    <name evidence="1" type="ORF">NG799_25215</name>
</gene>
<accession>A0ABT2MYK9</accession>
<evidence type="ECO:0000313" key="2">
    <source>
        <dbReference type="Proteomes" id="UP001525890"/>
    </source>
</evidence>
<comment type="caution">
    <text evidence="1">The sequence shown here is derived from an EMBL/GenBank/DDBJ whole genome shotgun (WGS) entry which is preliminary data.</text>
</comment>
<sequence>MRLIWWQGRRSHPAQKTHRIKPSLTGRTSPALPQVGGNFYENKLNSQSRVMQLWRQIAIDSSGCRE</sequence>